<feature type="region of interest" description="Disordered" evidence="1">
    <location>
        <begin position="434"/>
        <end position="549"/>
    </location>
</feature>
<accession>A0AA88IKG9</accession>
<dbReference type="AlphaFoldDB" id="A0AA88IKG9"/>
<gene>
    <name evidence="3" type="ORF">Q7C36_023030</name>
</gene>
<feature type="compositionally biased region" description="Basic and acidic residues" evidence="1">
    <location>
        <begin position="485"/>
        <end position="510"/>
    </location>
</feature>
<keyword evidence="4" id="KW-1185">Reference proteome</keyword>
<feature type="compositionally biased region" description="Polar residues" evidence="1">
    <location>
        <begin position="518"/>
        <end position="529"/>
    </location>
</feature>
<name>A0AA88IKG9_TACVA</name>
<evidence type="ECO:0000313" key="4">
    <source>
        <dbReference type="Proteomes" id="UP001187315"/>
    </source>
</evidence>
<feature type="region of interest" description="Disordered" evidence="1">
    <location>
        <begin position="372"/>
        <end position="406"/>
    </location>
</feature>
<protein>
    <recommendedName>
        <fullName evidence="5">Actinodin1</fullName>
    </recommendedName>
</protein>
<feature type="signal peptide" evidence="2">
    <location>
        <begin position="1"/>
        <end position="29"/>
    </location>
</feature>
<dbReference type="Proteomes" id="UP001187315">
    <property type="component" value="Unassembled WGS sequence"/>
</dbReference>
<reference evidence="3" key="1">
    <citation type="submission" date="2023-08" db="EMBL/GenBank/DDBJ databases">
        <title>Pelteobagrus vachellii genome.</title>
        <authorList>
            <person name="Liu H."/>
        </authorList>
    </citation>
    <scope>NUCLEOTIDE SEQUENCE</scope>
    <source>
        <strain evidence="3">PRFRI_2022a</strain>
        <tissue evidence="3">Muscle</tissue>
    </source>
</reference>
<comment type="caution">
    <text evidence="3">The sequence shown here is derived from an EMBL/GenBank/DDBJ whole genome shotgun (WGS) entry which is preliminary data.</text>
</comment>
<feature type="region of interest" description="Disordered" evidence="1">
    <location>
        <begin position="133"/>
        <end position="152"/>
    </location>
</feature>
<sequence length="580" mass="66115">MALLRRSTFSHMFTGCLLTTAIFAEFLLAVPVSQPSRERDIEKINAEFSSKRFIRNRRNISWYKQHSDFWNWYKFFTDNGNQQGVADLDRVYLEYLQNKNRAESQRSYKLYLQHMGEIYKSCAESEDPNCVNSYMSRPKPKPEPQRQAQVKPCDPYRDPQCLYALGYSAYPYVASVKSPAPAPAPAPAPVKTPAYIRTPVVKDQSSGQYYYAPMAQSFLSAEQKAELLRICGAEDVECLQYHFRGAYGYKPAGVPAPSYAHLGSSSQKVQKAPAGLYLQYPNCDSRVNPYCAYGAVAASQKSDASSSPASLERFCNPLYEDNCNPLTSTRYGVVAHHSEDPKDDPASVAGPIQDLQNSPFDPYAMFQDAAASSAMRRLPPGSRQIPQHPQPPTMEENSQSFGPPGKTKEGYDCFIGYDEECYPIRTQNVPRTFPQRQLPHSMDNYEPHLNADGTRKGVIEPDPHCDPEYDRNCRLQRYVPEAEEPETHSPKEERDHQEHREEPVHHKEQGEDVYPDQQPDNQGYEQQQYDRYMSGQEDSYASYDQPNQGSINFQDILKAYASRFPNQEHQRAYSGDYKKK</sequence>
<organism evidence="3 4">
    <name type="scientific">Tachysurus vachellii</name>
    <name type="common">Darkbarbel catfish</name>
    <name type="synonym">Pelteobagrus vachellii</name>
    <dbReference type="NCBI Taxonomy" id="175792"/>
    <lineage>
        <taxon>Eukaryota</taxon>
        <taxon>Metazoa</taxon>
        <taxon>Chordata</taxon>
        <taxon>Craniata</taxon>
        <taxon>Vertebrata</taxon>
        <taxon>Euteleostomi</taxon>
        <taxon>Actinopterygii</taxon>
        <taxon>Neopterygii</taxon>
        <taxon>Teleostei</taxon>
        <taxon>Ostariophysi</taxon>
        <taxon>Siluriformes</taxon>
        <taxon>Bagridae</taxon>
        <taxon>Tachysurus</taxon>
    </lineage>
</organism>
<evidence type="ECO:0000256" key="2">
    <source>
        <dbReference type="SAM" id="SignalP"/>
    </source>
</evidence>
<dbReference type="EMBL" id="JAVHJS010000026">
    <property type="protein sequence ID" value="KAK2814764.1"/>
    <property type="molecule type" value="Genomic_DNA"/>
</dbReference>
<feature type="compositionally biased region" description="Polar residues" evidence="1">
    <location>
        <begin position="536"/>
        <end position="549"/>
    </location>
</feature>
<proteinExistence type="predicted"/>
<keyword evidence="2" id="KW-0732">Signal</keyword>
<feature type="chain" id="PRO_5041644136" description="Actinodin1" evidence="2">
    <location>
        <begin position="30"/>
        <end position="580"/>
    </location>
</feature>
<evidence type="ECO:0000313" key="3">
    <source>
        <dbReference type="EMBL" id="KAK2814764.1"/>
    </source>
</evidence>
<evidence type="ECO:0000256" key="1">
    <source>
        <dbReference type="SAM" id="MobiDB-lite"/>
    </source>
</evidence>
<feature type="compositionally biased region" description="Basic and acidic residues" evidence="1">
    <location>
        <begin position="453"/>
        <end position="473"/>
    </location>
</feature>
<evidence type="ECO:0008006" key="5">
    <source>
        <dbReference type="Google" id="ProtNLM"/>
    </source>
</evidence>